<evidence type="ECO:0000313" key="2">
    <source>
        <dbReference type="Proteomes" id="UP001152447"/>
    </source>
</evidence>
<name>A0A9W4VRM0_PSEHA</name>
<gene>
    <name evidence="1" type="ORF">PSEHALCIP103_02118</name>
</gene>
<protein>
    <submittedName>
        <fullName evidence="1">Uncharacterized protein</fullName>
    </submittedName>
</protein>
<comment type="caution">
    <text evidence="1">The sequence shown here is derived from an EMBL/GenBank/DDBJ whole genome shotgun (WGS) entry which is preliminary data.</text>
</comment>
<organism evidence="1 2">
    <name type="scientific">Pseudoalteromonas haloplanktis</name>
    <name type="common">Alteromonas haloplanktis</name>
    <dbReference type="NCBI Taxonomy" id="228"/>
    <lineage>
        <taxon>Bacteria</taxon>
        <taxon>Pseudomonadati</taxon>
        <taxon>Pseudomonadota</taxon>
        <taxon>Gammaproteobacteria</taxon>
        <taxon>Alteromonadales</taxon>
        <taxon>Pseudoalteromonadaceae</taxon>
        <taxon>Pseudoalteromonas</taxon>
    </lineage>
</organism>
<accession>A0A9W4VRM0</accession>
<dbReference type="EMBL" id="CAMAPB010000029">
    <property type="protein sequence ID" value="CAH9059727.1"/>
    <property type="molecule type" value="Genomic_DNA"/>
</dbReference>
<proteinExistence type="predicted"/>
<dbReference type="Proteomes" id="UP001152447">
    <property type="component" value="Unassembled WGS sequence"/>
</dbReference>
<reference evidence="1" key="1">
    <citation type="submission" date="2022-07" db="EMBL/GenBank/DDBJ databases">
        <authorList>
            <person name="Criscuolo A."/>
        </authorList>
    </citation>
    <scope>NUCLEOTIDE SEQUENCE</scope>
    <source>
        <strain evidence="1">CIP103197</strain>
    </source>
</reference>
<evidence type="ECO:0000313" key="1">
    <source>
        <dbReference type="EMBL" id="CAH9059727.1"/>
    </source>
</evidence>
<keyword evidence="2" id="KW-1185">Reference proteome</keyword>
<dbReference type="AlphaFoldDB" id="A0A9W4VRM0"/>
<sequence>MLGCEGLIVWLRFNMYKHDKLIVFAVYRSEFN</sequence>